<name>A0A101RKJ9_9ACTN</name>
<comment type="caution">
    <text evidence="1">The sequence shown here is derived from an EMBL/GenBank/DDBJ whole genome shotgun (WGS) entry which is preliminary data.</text>
</comment>
<organism evidence="1 2">
    <name type="scientific">Streptomyces canus</name>
    <dbReference type="NCBI Taxonomy" id="58343"/>
    <lineage>
        <taxon>Bacteria</taxon>
        <taxon>Bacillati</taxon>
        <taxon>Actinomycetota</taxon>
        <taxon>Actinomycetes</taxon>
        <taxon>Kitasatosporales</taxon>
        <taxon>Streptomycetaceae</taxon>
        <taxon>Streptomyces</taxon>
        <taxon>Streptomyces aurantiacus group</taxon>
    </lineage>
</organism>
<dbReference type="Proteomes" id="UP000053669">
    <property type="component" value="Unassembled WGS sequence"/>
</dbReference>
<dbReference type="AlphaFoldDB" id="A0A101RKJ9"/>
<accession>A0A101RKJ9</accession>
<reference evidence="1 2" key="1">
    <citation type="submission" date="2015-10" db="EMBL/GenBank/DDBJ databases">
        <title>Draft genome sequence of Streptomyces canus DSM 40017, type strain for the species Streptomyces canus.</title>
        <authorList>
            <person name="Ruckert C."/>
            <person name="Winkler A."/>
            <person name="Kalinowski J."/>
            <person name="Kampfer P."/>
            <person name="Glaeser S."/>
        </authorList>
    </citation>
    <scope>NUCLEOTIDE SEQUENCE [LARGE SCALE GENOMIC DNA]</scope>
    <source>
        <strain evidence="1 2">DSM 40017</strain>
    </source>
</reference>
<gene>
    <name evidence="1" type="ORF">AQJ46_48275</name>
</gene>
<proteinExistence type="predicted"/>
<evidence type="ECO:0000313" key="1">
    <source>
        <dbReference type="EMBL" id="KUN57185.1"/>
    </source>
</evidence>
<evidence type="ECO:0000313" key="2">
    <source>
        <dbReference type="Proteomes" id="UP000053669"/>
    </source>
</evidence>
<dbReference type="RefSeq" id="WP_059211724.1">
    <property type="nucleotide sequence ID" value="NZ_KQ948685.1"/>
</dbReference>
<protein>
    <submittedName>
        <fullName evidence="1">Uncharacterized protein</fullName>
    </submittedName>
</protein>
<sequence length="70" mass="7501">MADRLTAPELEGPDLFRFRRPSRHSMRVFGLGMLVAADLGGLVPHGPSAAWAVATVAVTGLLRECVRSGR</sequence>
<dbReference type="EMBL" id="LMWU01000077">
    <property type="protein sequence ID" value="KUN57185.1"/>
    <property type="molecule type" value="Genomic_DNA"/>
</dbReference>